<dbReference type="GO" id="GO:0000105">
    <property type="term" value="P:L-histidine biosynthetic process"/>
    <property type="evidence" value="ECO:0007669"/>
    <property type="project" value="UniProtKB-UniPathway"/>
</dbReference>
<evidence type="ECO:0000256" key="8">
    <source>
        <dbReference type="ARBA" id="ARBA00025475"/>
    </source>
</evidence>
<reference evidence="12 13" key="1">
    <citation type="submission" date="2016-09" db="EMBL/GenBank/DDBJ databases">
        <title>Genomic Taxonomy of the Vibrionaceae.</title>
        <authorList>
            <person name="Gonzalez-Castillo A."/>
            <person name="Gomez-Gil B."/>
            <person name="Enciso-Ibarra K."/>
        </authorList>
    </citation>
    <scope>NUCLEOTIDE SEQUENCE [LARGE SCALE GENOMIC DNA]</scope>
    <source>
        <strain evidence="12 13">CAIM 703</strain>
    </source>
</reference>
<dbReference type="InterPro" id="IPR013785">
    <property type="entry name" value="Aldolase_TIM"/>
</dbReference>
<comment type="pathway">
    <text evidence="1">Amino-acid biosynthesis; L-histidine biosynthesis; L-histidine from 5-phospho-alpha-D-ribose 1-diphosphate: step 5/9.</text>
</comment>
<dbReference type="STRING" id="1381081.BIY22_12970"/>
<comment type="catalytic activity">
    <reaction evidence="10">
        <text>5-[(5-phospho-1-deoxy-D-ribulos-1-ylimino)methylamino]-1-(5-phospho-beta-D-ribosyl)imidazole-4-carboxamide + L-glutamine = D-erythro-1-(imidazol-4-yl)glycerol 3-phosphate + 5-amino-1-(5-phospho-beta-D-ribosyl)imidazole-4-carboxamide + L-glutamate + H(+)</text>
        <dbReference type="Rhea" id="RHEA:24793"/>
        <dbReference type="ChEBI" id="CHEBI:15378"/>
        <dbReference type="ChEBI" id="CHEBI:29985"/>
        <dbReference type="ChEBI" id="CHEBI:58278"/>
        <dbReference type="ChEBI" id="CHEBI:58359"/>
        <dbReference type="ChEBI" id="CHEBI:58475"/>
        <dbReference type="ChEBI" id="CHEBI:58525"/>
        <dbReference type="EC" id="4.3.2.10"/>
    </reaction>
</comment>
<gene>
    <name evidence="12" type="ORF">BIY22_12970</name>
</gene>
<evidence type="ECO:0000256" key="1">
    <source>
        <dbReference type="ARBA" id="ARBA00005091"/>
    </source>
</evidence>
<dbReference type="Gene3D" id="3.20.20.70">
    <property type="entry name" value="Aldolase class I"/>
    <property type="match status" value="1"/>
</dbReference>
<dbReference type="OrthoDB" id="9807749at2"/>
<evidence type="ECO:0000256" key="2">
    <source>
        <dbReference type="ARBA" id="ARBA00009667"/>
    </source>
</evidence>
<evidence type="ECO:0000256" key="9">
    <source>
        <dbReference type="ARBA" id="ARBA00030264"/>
    </source>
</evidence>
<evidence type="ECO:0000256" key="11">
    <source>
        <dbReference type="RuleBase" id="RU003657"/>
    </source>
</evidence>
<evidence type="ECO:0000256" key="3">
    <source>
        <dbReference type="ARBA" id="ARBA00011152"/>
    </source>
</evidence>
<evidence type="ECO:0000256" key="4">
    <source>
        <dbReference type="ARBA" id="ARBA00012809"/>
    </source>
</evidence>
<dbReference type="PANTHER" id="PTHR21235">
    <property type="entry name" value="IMIDAZOLE GLYCEROL PHOSPHATE SYNTHASE SUBUNIT HISF/H IGP SYNTHASE SUBUNIT HISF/H"/>
    <property type="match status" value="1"/>
</dbReference>
<dbReference type="GO" id="GO:0016829">
    <property type="term" value="F:lyase activity"/>
    <property type="evidence" value="ECO:0007669"/>
    <property type="project" value="UniProtKB-KW"/>
</dbReference>
<dbReference type="RefSeq" id="WP_075710667.1">
    <property type="nucleotide sequence ID" value="NZ_MJMJ01000044.1"/>
</dbReference>
<dbReference type="EMBL" id="MJMJ01000044">
    <property type="protein sequence ID" value="OLQ86155.1"/>
    <property type="molecule type" value="Genomic_DNA"/>
</dbReference>
<evidence type="ECO:0000256" key="7">
    <source>
        <dbReference type="ARBA" id="ARBA00023239"/>
    </source>
</evidence>
<evidence type="ECO:0000256" key="5">
    <source>
        <dbReference type="ARBA" id="ARBA00022605"/>
    </source>
</evidence>
<evidence type="ECO:0000256" key="6">
    <source>
        <dbReference type="ARBA" id="ARBA00023102"/>
    </source>
</evidence>
<dbReference type="InterPro" id="IPR006062">
    <property type="entry name" value="His_biosynth"/>
</dbReference>
<comment type="caution">
    <text evidence="12">The sequence shown here is derived from an EMBL/GenBank/DDBJ whole genome shotgun (WGS) entry which is preliminary data.</text>
</comment>
<dbReference type="AlphaFoldDB" id="A0A1Q9HAL1"/>
<dbReference type="InterPro" id="IPR011060">
    <property type="entry name" value="RibuloseP-bd_barrel"/>
</dbReference>
<comment type="subunit">
    <text evidence="3">Heterodimer of HisH and HisF.</text>
</comment>
<comment type="similarity">
    <text evidence="2 11">Belongs to the HisA/HisF family.</text>
</comment>
<dbReference type="InterPro" id="IPR050064">
    <property type="entry name" value="IGPS_HisA/HisF"/>
</dbReference>
<dbReference type="Proteomes" id="UP000186313">
    <property type="component" value="Unassembled WGS sequence"/>
</dbReference>
<comment type="function">
    <text evidence="8">IGPS catalyzes the conversion of PRFAR and glutamine to IGP, AICAR and glutamate. The HisF subunit catalyzes the cyclization activity that produces IGP and AICAR from PRFAR using the ammonia provided by the HisH subunit.</text>
</comment>
<dbReference type="Pfam" id="PF00977">
    <property type="entry name" value="His_biosynth"/>
    <property type="match status" value="1"/>
</dbReference>
<dbReference type="GO" id="GO:0000107">
    <property type="term" value="F:imidazoleglycerol-phosphate synthase activity"/>
    <property type="evidence" value="ECO:0007669"/>
    <property type="project" value="InterPro"/>
</dbReference>
<dbReference type="InterPro" id="IPR004651">
    <property type="entry name" value="HisF"/>
</dbReference>
<sequence length="269" mass="29376">MLKIRLVPCIITKDELVVQSFGFNKYLPIGNVKTAIDFFVNWDVDEIIVNDIDATKDGRAPNVDLVSWAAKECFVPLTVGGGIKSVDHIRQLLKAGADKVAINSLAIENPDFITESSSLFGSQCITVSIDAIRKGEVYKVYDYQKKSALDIDVVEWAVKVESLGAGEILLNSVDRDGSREGYDTQLLSSVSERVTIPVIALGGVGRFDQLAEGATIGGCQALAAANIFQHMEHSTIAAKAQMRSANLNVRLSSEVKYENFELDFLGRPY</sequence>
<accession>A0A1Q9HAL1</accession>
<evidence type="ECO:0000313" key="13">
    <source>
        <dbReference type="Proteomes" id="UP000186313"/>
    </source>
</evidence>
<keyword evidence="7" id="KW-0456">Lyase</keyword>
<dbReference type="PANTHER" id="PTHR21235:SF2">
    <property type="entry name" value="IMIDAZOLE GLYCEROL PHOSPHATE SYNTHASE HISHF"/>
    <property type="match status" value="1"/>
</dbReference>
<dbReference type="UniPathway" id="UPA00031">
    <property type="reaction ID" value="UER00010"/>
</dbReference>
<evidence type="ECO:0000313" key="12">
    <source>
        <dbReference type="EMBL" id="OLQ86155.1"/>
    </source>
</evidence>
<name>A0A1Q9HAL1_9VIBR</name>
<organism evidence="12 13">
    <name type="scientific">Vibrio panuliri</name>
    <dbReference type="NCBI Taxonomy" id="1381081"/>
    <lineage>
        <taxon>Bacteria</taxon>
        <taxon>Pseudomonadati</taxon>
        <taxon>Pseudomonadota</taxon>
        <taxon>Gammaproteobacteria</taxon>
        <taxon>Vibrionales</taxon>
        <taxon>Vibrionaceae</taxon>
        <taxon>Vibrio</taxon>
    </lineage>
</organism>
<dbReference type="SUPFAM" id="SSF51366">
    <property type="entry name" value="Ribulose-phoshate binding barrel"/>
    <property type="match status" value="1"/>
</dbReference>
<keyword evidence="6 11" id="KW-0368">Histidine biosynthesis</keyword>
<protein>
    <recommendedName>
        <fullName evidence="4">imidazole glycerol-phosphate synthase</fullName>
        <ecNumber evidence="4">4.3.2.10</ecNumber>
    </recommendedName>
    <alternativeName>
        <fullName evidence="9">IGP synthase cyclase subunit</fullName>
    </alternativeName>
</protein>
<keyword evidence="5 11" id="KW-0028">Amino-acid biosynthesis</keyword>
<dbReference type="CDD" id="cd04731">
    <property type="entry name" value="HisF"/>
    <property type="match status" value="1"/>
</dbReference>
<proteinExistence type="inferred from homology"/>
<evidence type="ECO:0000256" key="10">
    <source>
        <dbReference type="ARBA" id="ARBA00047838"/>
    </source>
</evidence>
<dbReference type="EC" id="4.3.2.10" evidence="4"/>